<gene>
    <name evidence="1" type="ORF">I4F81_008441</name>
</gene>
<name>A0ACC3C706_PYRYE</name>
<keyword evidence="2" id="KW-1185">Reference proteome</keyword>
<organism evidence="1 2">
    <name type="scientific">Pyropia yezoensis</name>
    <name type="common">Susabi-nori</name>
    <name type="synonym">Porphyra yezoensis</name>
    <dbReference type="NCBI Taxonomy" id="2788"/>
    <lineage>
        <taxon>Eukaryota</taxon>
        <taxon>Rhodophyta</taxon>
        <taxon>Bangiophyceae</taxon>
        <taxon>Bangiales</taxon>
        <taxon>Bangiaceae</taxon>
        <taxon>Pyropia</taxon>
    </lineage>
</organism>
<sequence length="599" mass="61783">MAALTTMTAAGAVRAAARGGAPRARRVPVASRSVGGLQARPTSLARASGKVGVGAPAGAPVTSAPATTAAAAVSPGPRFHSAATPAARRRPRSTPLSETAAALPSYADGVVTSHGEATAPPRPPGTPTPPIKDYPHHPPPRVIHHPSAQHAFTKFTPRWAATPAQGPAPLPIPAYRLVDARGHFVAGATGAAGEGVGEDNILAGLGGRPRIEGLFRTMLRLREMDAVLTSAQRQGRVSFMMSTAGEEAAVIGAAAALRPDDEVLAQYREHGVLLHRGWGLAEFVNQCVGNVKGSCKGRQMPIHYGSVEHHFHTISSTLATQMPQAVGVAYALKLRHRLAAAKAALREDNGGDGGVGSCGSPRGNGGKSAPPAAVTTAVPTIAACFFGDGASSEGDAHAAFNFAPVLGTPTLFLCRNNGYAISTPASEQYASDGIAGRGPGYGMPAARIDGSDLLAVLSGIAAARAAVATTCRPFLVELLAYRQNAHSTSDDASRYRRDGERDAYIERADPVARLRALLHRRGWWMGASEEGVWRAAVRAEVVAALAAAEALPRPGWEDLFEDVYDAVPQGLVRQRDELGAHIARAVARAGGGSSAGGGP</sequence>
<protein>
    <submittedName>
        <fullName evidence="1">Uncharacterized protein</fullName>
    </submittedName>
</protein>
<reference evidence="1" key="1">
    <citation type="submission" date="2019-11" db="EMBL/GenBank/DDBJ databases">
        <title>Nori genome reveals adaptations in red seaweeds to the harsh intertidal environment.</title>
        <authorList>
            <person name="Wang D."/>
            <person name="Mao Y."/>
        </authorList>
    </citation>
    <scope>NUCLEOTIDE SEQUENCE</scope>
    <source>
        <tissue evidence="1">Gametophyte</tissue>
    </source>
</reference>
<accession>A0ACC3C706</accession>
<evidence type="ECO:0000313" key="2">
    <source>
        <dbReference type="Proteomes" id="UP000798662"/>
    </source>
</evidence>
<comment type="caution">
    <text evidence="1">The sequence shown here is derived from an EMBL/GenBank/DDBJ whole genome shotgun (WGS) entry which is preliminary data.</text>
</comment>
<dbReference type="Proteomes" id="UP000798662">
    <property type="component" value="Chromosome 2"/>
</dbReference>
<proteinExistence type="predicted"/>
<dbReference type="EMBL" id="CM020619">
    <property type="protein sequence ID" value="KAK1865919.1"/>
    <property type="molecule type" value="Genomic_DNA"/>
</dbReference>
<evidence type="ECO:0000313" key="1">
    <source>
        <dbReference type="EMBL" id="KAK1865919.1"/>
    </source>
</evidence>